<evidence type="ECO:0000313" key="14">
    <source>
        <dbReference type="Proteomes" id="UP000276215"/>
    </source>
</evidence>
<dbReference type="InterPro" id="IPR053951">
    <property type="entry name" value="K_trans_N"/>
</dbReference>
<gene>
    <name evidence="13" type="ORF">L873DRAFT_1684264</name>
</gene>
<evidence type="ECO:0000256" key="10">
    <source>
        <dbReference type="SAM" id="Phobius"/>
    </source>
</evidence>
<keyword evidence="5" id="KW-0630">Potassium</keyword>
<feature type="transmembrane region" description="Helical" evidence="10">
    <location>
        <begin position="346"/>
        <end position="367"/>
    </location>
</feature>
<evidence type="ECO:0000313" key="13">
    <source>
        <dbReference type="EMBL" id="RPA99388.1"/>
    </source>
</evidence>
<feature type="transmembrane region" description="Helical" evidence="10">
    <location>
        <begin position="523"/>
        <end position="541"/>
    </location>
</feature>
<dbReference type="PANTHER" id="PTHR30540:SF83">
    <property type="entry name" value="K+ POTASSIUM TRANSPORTER"/>
    <property type="match status" value="1"/>
</dbReference>
<keyword evidence="7" id="KW-0406">Ion transport</keyword>
<proteinExistence type="predicted"/>
<dbReference type="STRING" id="1336337.A0A3N4JQU7"/>
<feature type="domain" description="K+ potassium transporter C-terminal" evidence="12">
    <location>
        <begin position="586"/>
        <end position="756"/>
    </location>
</feature>
<dbReference type="EMBL" id="ML120388">
    <property type="protein sequence ID" value="RPA99388.1"/>
    <property type="molecule type" value="Genomic_DNA"/>
</dbReference>
<comment type="subcellular location">
    <subcellularLocation>
        <location evidence="1">Membrane</location>
        <topology evidence="1">Multi-pass membrane protein</topology>
    </subcellularLocation>
</comment>
<evidence type="ECO:0000259" key="11">
    <source>
        <dbReference type="Pfam" id="PF02705"/>
    </source>
</evidence>
<feature type="transmembrane region" description="Helical" evidence="10">
    <location>
        <begin position="387"/>
        <end position="413"/>
    </location>
</feature>
<dbReference type="AlphaFoldDB" id="A0A3N4JQU7"/>
<feature type="transmembrane region" description="Helical" evidence="10">
    <location>
        <begin position="269"/>
        <end position="289"/>
    </location>
</feature>
<evidence type="ECO:0000256" key="6">
    <source>
        <dbReference type="ARBA" id="ARBA00022989"/>
    </source>
</evidence>
<feature type="region of interest" description="Disordered" evidence="9">
    <location>
        <begin position="1"/>
        <end position="29"/>
    </location>
</feature>
<dbReference type="GO" id="GO:0015079">
    <property type="term" value="F:potassium ion transmembrane transporter activity"/>
    <property type="evidence" value="ECO:0007669"/>
    <property type="project" value="InterPro"/>
</dbReference>
<keyword evidence="14" id="KW-1185">Reference proteome</keyword>
<keyword evidence="4 10" id="KW-0812">Transmembrane</keyword>
<dbReference type="InterPro" id="IPR053952">
    <property type="entry name" value="K_trans_C"/>
</dbReference>
<evidence type="ECO:0000259" key="12">
    <source>
        <dbReference type="Pfam" id="PF22776"/>
    </source>
</evidence>
<feature type="transmembrane region" description="Helical" evidence="10">
    <location>
        <begin position="238"/>
        <end position="257"/>
    </location>
</feature>
<evidence type="ECO:0000256" key="1">
    <source>
        <dbReference type="ARBA" id="ARBA00004141"/>
    </source>
</evidence>
<feature type="compositionally biased region" description="Polar residues" evidence="9">
    <location>
        <begin position="16"/>
        <end position="29"/>
    </location>
</feature>
<protein>
    <submittedName>
        <fullName evidence="13">Potassium uptake protein</fullName>
    </submittedName>
</protein>
<dbReference type="PANTHER" id="PTHR30540">
    <property type="entry name" value="OSMOTIC STRESS POTASSIUM TRANSPORTER"/>
    <property type="match status" value="1"/>
</dbReference>
<dbReference type="NCBIfam" id="TIGR00794">
    <property type="entry name" value="kup"/>
    <property type="match status" value="1"/>
</dbReference>
<feature type="transmembrane region" description="Helical" evidence="10">
    <location>
        <begin position="464"/>
        <end position="488"/>
    </location>
</feature>
<evidence type="ECO:0000256" key="4">
    <source>
        <dbReference type="ARBA" id="ARBA00022692"/>
    </source>
</evidence>
<keyword evidence="8 10" id="KW-0472">Membrane</keyword>
<evidence type="ECO:0000256" key="3">
    <source>
        <dbReference type="ARBA" id="ARBA00022538"/>
    </source>
</evidence>
<feature type="transmembrane region" description="Helical" evidence="10">
    <location>
        <begin position="71"/>
        <end position="92"/>
    </location>
</feature>
<evidence type="ECO:0000256" key="5">
    <source>
        <dbReference type="ARBA" id="ARBA00022958"/>
    </source>
</evidence>
<feature type="transmembrane region" description="Helical" evidence="10">
    <location>
        <begin position="195"/>
        <end position="218"/>
    </location>
</feature>
<feature type="transmembrane region" description="Helical" evidence="10">
    <location>
        <begin position="495"/>
        <end position="517"/>
    </location>
</feature>
<feature type="transmembrane region" description="Helical" evidence="10">
    <location>
        <begin position="315"/>
        <end position="334"/>
    </location>
</feature>
<evidence type="ECO:0000256" key="9">
    <source>
        <dbReference type="SAM" id="MobiDB-lite"/>
    </source>
</evidence>
<organism evidence="13 14">
    <name type="scientific">Choiromyces venosus 120613-1</name>
    <dbReference type="NCBI Taxonomy" id="1336337"/>
    <lineage>
        <taxon>Eukaryota</taxon>
        <taxon>Fungi</taxon>
        <taxon>Dikarya</taxon>
        <taxon>Ascomycota</taxon>
        <taxon>Pezizomycotina</taxon>
        <taxon>Pezizomycetes</taxon>
        <taxon>Pezizales</taxon>
        <taxon>Tuberaceae</taxon>
        <taxon>Choiromyces</taxon>
    </lineage>
</organism>
<reference evidence="13 14" key="1">
    <citation type="journal article" date="2018" name="Nat. Ecol. Evol.">
        <title>Pezizomycetes genomes reveal the molecular basis of ectomycorrhizal truffle lifestyle.</title>
        <authorList>
            <person name="Murat C."/>
            <person name="Payen T."/>
            <person name="Noel B."/>
            <person name="Kuo A."/>
            <person name="Morin E."/>
            <person name="Chen J."/>
            <person name="Kohler A."/>
            <person name="Krizsan K."/>
            <person name="Balestrini R."/>
            <person name="Da Silva C."/>
            <person name="Montanini B."/>
            <person name="Hainaut M."/>
            <person name="Levati E."/>
            <person name="Barry K.W."/>
            <person name="Belfiori B."/>
            <person name="Cichocki N."/>
            <person name="Clum A."/>
            <person name="Dockter R.B."/>
            <person name="Fauchery L."/>
            <person name="Guy J."/>
            <person name="Iotti M."/>
            <person name="Le Tacon F."/>
            <person name="Lindquist E.A."/>
            <person name="Lipzen A."/>
            <person name="Malagnac F."/>
            <person name="Mello A."/>
            <person name="Molinier V."/>
            <person name="Miyauchi S."/>
            <person name="Poulain J."/>
            <person name="Riccioni C."/>
            <person name="Rubini A."/>
            <person name="Sitrit Y."/>
            <person name="Splivallo R."/>
            <person name="Traeger S."/>
            <person name="Wang M."/>
            <person name="Zifcakova L."/>
            <person name="Wipf D."/>
            <person name="Zambonelli A."/>
            <person name="Paolocci F."/>
            <person name="Nowrousian M."/>
            <person name="Ottonello S."/>
            <person name="Baldrian P."/>
            <person name="Spatafora J.W."/>
            <person name="Henrissat B."/>
            <person name="Nagy L.G."/>
            <person name="Aury J.M."/>
            <person name="Wincker P."/>
            <person name="Grigoriev I.V."/>
            <person name="Bonfante P."/>
            <person name="Martin F.M."/>
        </authorList>
    </citation>
    <scope>NUCLEOTIDE SEQUENCE [LARGE SCALE GENOMIC DNA]</scope>
    <source>
        <strain evidence="13 14">120613-1</strain>
    </source>
</reference>
<name>A0A3N4JQU7_9PEZI</name>
<evidence type="ECO:0000256" key="7">
    <source>
        <dbReference type="ARBA" id="ARBA00023065"/>
    </source>
</evidence>
<feature type="transmembrane region" description="Helical" evidence="10">
    <location>
        <begin position="434"/>
        <end position="458"/>
    </location>
</feature>
<dbReference type="Proteomes" id="UP000276215">
    <property type="component" value="Unassembled WGS sequence"/>
</dbReference>
<dbReference type="Pfam" id="PF22776">
    <property type="entry name" value="K_trans_C"/>
    <property type="match status" value="1"/>
</dbReference>
<dbReference type="InterPro" id="IPR003855">
    <property type="entry name" value="K+_transporter"/>
</dbReference>
<feature type="domain" description="K+ potassium transporter integral membrane" evidence="11">
    <location>
        <begin position="79"/>
        <end position="563"/>
    </location>
</feature>
<accession>A0A3N4JQU7</accession>
<keyword evidence="2" id="KW-0813">Transport</keyword>
<sequence>MAEITPIPDPEHNLPEITSNPAPENAKSNGIITTQGGSFTFSASASAEKALEFEDVEAHIRFKDFKQKQVFHGWILAWLAYQSVGVIYGDIGTSPLYVFSSTFPNPPSHEDLLGALSLIIWSLTIVVTIKYVIIVLCADDDGEGGTFALYSLITRYSNIMLRNPREPLTVKLERHLTGNMKSPNLRFRSALEENWVLRSFVKFLAVFGVCMVIADGVLTPAQSVLGAIQGIKVVAPDITTGKIVGISCSILVLLFLVQPLGITKLGSTFAPIVILWLSFNAGFGIYNLAHFDHSVLKAFNPAYSFEWFIRNGGEGWKRLGAILLAFTGVEALYADLGAFSARAVRLSWVCFAYPCLLLAYIGQAAYISKKPEAVSNPFFNTVPPGMYWPSLVLSILAAIVASQAMITGSFQLISQTMSLSYFPKVRLVHTSDKFYGQLYIPLANWLMMIGTVIVTAIYNNTTSLGNAYGVCVIFVAFITTLLVSIVAVIVWQLHFLIVIVAFIFFGTFDALFLSAALTKVPEGAWFTLLLALLLSCVLFTWRFGKHQQWKSEAGDSIPSSKLVYKGEDGKLLLNRPDGPKELGKIKGVGIFFDKLGYLAPAVYTHFVRKFEAQHDVIVFFHLRQLIAPTVREEERFVTQRVGNSNTFRIIVRHGYNDHVFTENFGLVLYDQLKAFLSGEQDRERAEQDLVSLDAAYEKQVIYILGKEQLKIENGTWVGRKIALETFAWMRENTRTKAQEFNIPIDQLVEVGYIEEI</sequence>
<dbReference type="Pfam" id="PF02705">
    <property type="entry name" value="K_trans"/>
    <property type="match status" value="1"/>
</dbReference>
<evidence type="ECO:0000256" key="8">
    <source>
        <dbReference type="ARBA" id="ARBA00023136"/>
    </source>
</evidence>
<keyword evidence="6 10" id="KW-1133">Transmembrane helix</keyword>
<dbReference type="GO" id="GO:0016020">
    <property type="term" value="C:membrane"/>
    <property type="evidence" value="ECO:0007669"/>
    <property type="project" value="UniProtKB-SubCell"/>
</dbReference>
<evidence type="ECO:0000256" key="2">
    <source>
        <dbReference type="ARBA" id="ARBA00022448"/>
    </source>
</evidence>
<dbReference type="OrthoDB" id="504708at2759"/>
<feature type="transmembrane region" description="Helical" evidence="10">
    <location>
        <begin position="112"/>
        <end position="133"/>
    </location>
</feature>
<keyword evidence="3" id="KW-0633">Potassium transport</keyword>